<dbReference type="InterPro" id="IPR004613">
    <property type="entry name" value="RNase_J"/>
</dbReference>
<dbReference type="OrthoDB" id="9758375at2"/>
<dbReference type="Gene3D" id="3.40.50.10710">
    <property type="entry name" value="Metallo-hydrolase/oxidoreductase"/>
    <property type="match status" value="1"/>
</dbReference>
<reference evidence="16" key="1">
    <citation type="submission" date="2015-07" db="EMBL/GenBank/DDBJ databases">
        <title>Complete genome sequence and phylogenetic analysis of Limnochorda pilosa.</title>
        <authorList>
            <person name="Watanabe M."/>
            <person name="Kojima H."/>
            <person name="Fukui M."/>
        </authorList>
    </citation>
    <scope>NUCLEOTIDE SEQUENCE [LARGE SCALE GENOMIC DNA]</scope>
    <source>
        <strain evidence="16">HC45</strain>
    </source>
</reference>
<keyword evidence="7 13" id="KW-0862">Zinc</keyword>
<feature type="binding site" evidence="10 12">
    <location>
        <begin position="363"/>
        <end position="367"/>
    </location>
    <ligand>
        <name>substrate</name>
    </ligand>
</feature>
<dbReference type="Pfam" id="PF00753">
    <property type="entry name" value="Lactamase_B"/>
    <property type="match status" value="1"/>
</dbReference>
<comment type="subunit">
    <text evidence="10">Homodimer, may be a subunit of the RNA degradosome.</text>
</comment>
<dbReference type="EC" id="3.1.-.-" evidence="10"/>
<feature type="binding site" evidence="13">
    <location>
        <position position="140"/>
    </location>
    <ligand>
        <name>Zn(2+)</name>
        <dbReference type="ChEBI" id="CHEBI:29105"/>
        <label>1</label>
        <note>catalytic</note>
    </ligand>
</feature>
<dbReference type="Gene3D" id="3.60.15.10">
    <property type="entry name" value="Ribonuclease Z/Hydroxyacylglutathione hydrolase-like"/>
    <property type="match status" value="1"/>
</dbReference>
<dbReference type="RefSeq" id="WP_068138679.1">
    <property type="nucleotide sequence ID" value="NZ_AP014924.1"/>
</dbReference>
<evidence type="ECO:0000259" key="14">
    <source>
        <dbReference type="SMART" id="SM00849"/>
    </source>
</evidence>
<evidence type="ECO:0000256" key="10">
    <source>
        <dbReference type="HAMAP-Rule" id="MF_01491"/>
    </source>
</evidence>
<dbReference type="InterPro" id="IPR001587">
    <property type="entry name" value="RNase_J_CS"/>
</dbReference>
<evidence type="ECO:0000256" key="11">
    <source>
        <dbReference type="PIRSR" id="PIRSR004803-1"/>
    </source>
</evidence>
<accession>A0A0K2SMN7</accession>
<organism evidence="15 16">
    <name type="scientific">Limnochorda pilosa</name>
    <dbReference type="NCBI Taxonomy" id="1555112"/>
    <lineage>
        <taxon>Bacteria</taxon>
        <taxon>Bacillati</taxon>
        <taxon>Bacillota</taxon>
        <taxon>Limnochordia</taxon>
        <taxon>Limnochordales</taxon>
        <taxon>Limnochordaceae</taxon>
        <taxon>Limnochorda</taxon>
    </lineage>
</organism>
<feature type="binding site" evidence="13">
    <location>
        <position position="72"/>
    </location>
    <ligand>
        <name>Zn(2+)</name>
        <dbReference type="ChEBI" id="CHEBI:29105"/>
        <label>1</label>
        <note>catalytic</note>
    </ligand>
</feature>
<evidence type="ECO:0000256" key="6">
    <source>
        <dbReference type="ARBA" id="ARBA00022801"/>
    </source>
</evidence>
<dbReference type="GO" id="GO:0004534">
    <property type="term" value="F:5'-3' RNA exonuclease activity"/>
    <property type="evidence" value="ECO:0007669"/>
    <property type="project" value="UniProtKB-UniRule"/>
</dbReference>
<evidence type="ECO:0000256" key="3">
    <source>
        <dbReference type="ARBA" id="ARBA00022722"/>
    </source>
</evidence>
<dbReference type="InterPro" id="IPR055132">
    <property type="entry name" value="RNase_J_b_CASP"/>
</dbReference>
<evidence type="ECO:0000256" key="8">
    <source>
        <dbReference type="ARBA" id="ARBA00022839"/>
    </source>
</evidence>
<comment type="cofactor">
    <cofactor evidence="13">
        <name>Zn(2+)</name>
        <dbReference type="ChEBI" id="CHEBI:29105"/>
    </cofactor>
    <text evidence="13">Binds 2 Zn(2+) ions per subunit. It is not clear if Zn(2+) or Mg(2+) is physiologically important.</text>
</comment>
<dbReference type="Pfam" id="PF22505">
    <property type="entry name" value="RNase_J_b_CASP"/>
    <property type="match status" value="1"/>
</dbReference>
<keyword evidence="4 13" id="KW-0479">Metal-binding</keyword>
<evidence type="ECO:0000256" key="13">
    <source>
        <dbReference type="PIRSR" id="PIRSR004803-3"/>
    </source>
</evidence>
<dbReference type="PATRIC" id="fig|1555112.3.peg.2602"/>
<dbReference type="GO" id="GO:0006364">
    <property type="term" value="P:rRNA processing"/>
    <property type="evidence" value="ECO:0007669"/>
    <property type="project" value="UniProtKB-UniRule"/>
</dbReference>
<evidence type="ECO:0000256" key="2">
    <source>
        <dbReference type="ARBA" id="ARBA00022490"/>
    </source>
</evidence>
<feature type="active site" description="Proton acceptor" evidence="11">
    <location>
        <position position="367"/>
    </location>
</feature>
<proteinExistence type="inferred from homology"/>
<feature type="binding site" evidence="13">
    <location>
        <position position="76"/>
    </location>
    <ligand>
        <name>Zn(2+)</name>
        <dbReference type="ChEBI" id="CHEBI:29105"/>
        <label>1</label>
        <note>catalytic</note>
    </ligand>
</feature>
<evidence type="ECO:0000256" key="5">
    <source>
        <dbReference type="ARBA" id="ARBA00022759"/>
    </source>
</evidence>
<dbReference type="GO" id="GO:0005737">
    <property type="term" value="C:cytoplasm"/>
    <property type="evidence" value="ECO:0007669"/>
    <property type="project" value="UniProtKB-SubCell"/>
</dbReference>
<name>A0A0K2SMN7_LIMPI</name>
<evidence type="ECO:0000256" key="12">
    <source>
        <dbReference type="PIRSR" id="PIRSR004803-2"/>
    </source>
</evidence>
<keyword evidence="16" id="KW-1185">Reference proteome</keyword>
<dbReference type="KEGG" id="lpil:LIP_2563"/>
<feature type="binding site" evidence="13">
    <location>
        <position position="77"/>
    </location>
    <ligand>
        <name>Zn(2+)</name>
        <dbReference type="ChEBI" id="CHEBI:29105"/>
        <label>1</label>
        <note>catalytic</note>
    </ligand>
</feature>
<feature type="binding site" evidence="13">
    <location>
        <position position="49"/>
    </location>
    <ligand>
        <name>Ca(2+)</name>
        <dbReference type="ChEBI" id="CHEBI:29108"/>
    </ligand>
</feature>
<evidence type="ECO:0000256" key="7">
    <source>
        <dbReference type="ARBA" id="ARBA00022833"/>
    </source>
</evidence>
<dbReference type="InterPro" id="IPR030854">
    <property type="entry name" value="RNase_J_bac"/>
</dbReference>
<feature type="binding site" evidence="12">
    <location>
        <begin position="231"/>
        <end position="233"/>
    </location>
    <ligand>
        <name>substrate</name>
    </ligand>
</feature>
<evidence type="ECO:0000313" key="15">
    <source>
        <dbReference type="EMBL" id="BAS28393.1"/>
    </source>
</evidence>
<dbReference type="PANTHER" id="PTHR43694">
    <property type="entry name" value="RIBONUCLEASE J"/>
    <property type="match status" value="1"/>
</dbReference>
<dbReference type="NCBIfam" id="TIGR00649">
    <property type="entry name" value="MG423"/>
    <property type="match status" value="1"/>
</dbReference>
<dbReference type="GO" id="GO:0008270">
    <property type="term" value="F:zinc ion binding"/>
    <property type="evidence" value="ECO:0007669"/>
    <property type="project" value="InterPro"/>
</dbReference>
<feature type="binding site" evidence="13">
    <location>
        <position position="162"/>
    </location>
    <ligand>
        <name>Zn(2+)</name>
        <dbReference type="ChEBI" id="CHEBI:29105"/>
        <label>1</label>
        <note>catalytic</note>
    </ligand>
</feature>
<dbReference type="GO" id="GO:0004521">
    <property type="term" value="F:RNA endonuclease activity"/>
    <property type="evidence" value="ECO:0007669"/>
    <property type="project" value="UniProtKB-UniRule"/>
</dbReference>
<dbReference type="InterPro" id="IPR011108">
    <property type="entry name" value="RMMBL"/>
</dbReference>
<dbReference type="Pfam" id="PF07521">
    <property type="entry name" value="RMMBL"/>
    <property type="match status" value="1"/>
</dbReference>
<comment type="cofactor">
    <cofactor evidence="13">
        <name>Ca(2+)</name>
        <dbReference type="ChEBI" id="CHEBI:29108"/>
    </cofactor>
    <text evidence="13">Binds 1 Ca(2+) cation per subunit. Seen in 1 crystal structure, it is not clear if it is physiologically important.</text>
</comment>
<dbReference type="Pfam" id="PF17770">
    <property type="entry name" value="RNase_J_C"/>
    <property type="match status" value="1"/>
</dbReference>
<dbReference type="GO" id="GO:0003723">
    <property type="term" value="F:RNA binding"/>
    <property type="evidence" value="ECO:0007669"/>
    <property type="project" value="UniProtKB-UniRule"/>
</dbReference>
<keyword evidence="10" id="KW-0698">rRNA processing</keyword>
<dbReference type="PIRSF" id="PIRSF004803">
    <property type="entry name" value="RnjA"/>
    <property type="match status" value="1"/>
</dbReference>
<dbReference type="Proteomes" id="UP000065807">
    <property type="component" value="Chromosome"/>
</dbReference>
<evidence type="ECO:0000256" key="9">
    <source>
        <dbReference type="ARBA" id="ARBA00022884"/>
    </source>
</evidence>
<gene>
    <name evidence="10" type="primary">rnj</name>
    <name evidence="15" type="ORF">LIP_2563</name>
</gene>
<feature type="binding site" evidence="13">
    <location>
        <position position="74"/>
    </location>
    <ligand>
        <name>Zn(2+)</name>
        <dbReference type="ChEBI" id="CHEBI:29105"/>
        <label>1</label>
        <note>catalytic</note>
    </ligand>
</feature>
<dbReference type="HAMAP" id="MF_01491">
    <property type="entry name" value="RNase_J_bact"/>
    <property type="match status" value="1"/>
</dbReference>
<evidence type="ECO:0000313" key="16">
    <source>
        <dbReference type="Proteomes" id="UP000065807"/>
    </source>
</evidence>
<comment type="subcellular location">
    <subcellularLocation>
        <location evidence="1 10">Cytoplasm</location>
    </subcellularLocation>
</comment>
<keyword evidence="13" id="KW-0106">Calcium</keyword>
<keyword evidence="9 10" id="KW-0694">RNA-binding</keyword>
<keyword evidence="5 10" id="KW-0255">Endonuclease</keyword>
<comment type="similarity">
    <text evidence="10">Belongs to the metallo-beta-lactamase superfamily. RNA-metabolizing metallo-beta-lactamase-like family. Bacterial RNase J subfamily.</text>
</comment>
<dbReference type="InterPro" id="IPR041636">
    <property type="entry name" value="RNase_J_C"/>
</dbReference>
<reference evidence="16" key="2">
    <citation type="journal article" date="2016" name="Int. J. Syst. Evol. Microbiol.">
        <title>Complete genome sequence and cell structure of Limnochorda pilosa, a Gram-negative spore-former within the phylum Firmicutes.</title>
        <authorList>
            <person name="Watanabe M."/>
            <person name="Kojima H."/>
            <person name="Fukui M."/>
        </authorList>
    </citation>
    <scope>NUCLEOTIDE SEQUENCE [LARGE SCALE GENOMIC DNA]</scope>
    <source>
        <strain evidence="16">HC45</strain>
    </source>
</reference>
<dbReference type="STRING" id="1555112.LIP_2563"/>
<dbReference type="InterPro" id="IPR001279">
    <property type="entry name" value="Metallo-B-lactamas"/>
</dbReference>
<feature type="active site" description="Proton donor" evidence="11">
    <location>
        <position position="194"/>
    </location>
</feature>
<dbReference type="InterPro" id="IPR036866">
    <property type="entry name" value="RibonucZ/Hydroxyglut_hydro"/>
</dbReference>
<dbReference type="PROSITE" id="PS01292">
    <property type="entry name" value="UPF0036"/>
    <property type="match status" value="1"/>
</dbReference>
<dbReference type="CDD" id="cd07714">
    <property type="entry name" value="RNaseJ_MBL-fold"/>
    <property type="match status" value="1"/>
</dbReference>
<dbReference type="SMART" id="SM00849">
    <property type="entry name" value="Lactamase_B"/>
    <property type="match status" value="1"/>
</dbReference>
<dbReference type="FunFam" id="3.10.20.580:FF:000001">
    <property type="entry name" value="Ribonuclease J"/>
    <property type="match status" value="1"/>
</dbReference>
<feature type="binding site" evidence="13">
    <location>
        <position position="47"/>
    </location>
    <ligand>
        <name>Ca(2+)</name>
        <dbReference type="ChEBI" id="CHEBI:29108"/>
    </ligand>
</feature>
<dbReference type="AlphaFoldDB" id="A0A0K2SMN7"/>
<keyword evidence="2 10" id="KW-0963">Cytoplasm</keyword>
<dbReference type="Gene3D" id="3.10.20.580">
    <property type="match status" value="1"/>
</dbReference>
<dbReference type="PANTHER" id="PTHR43694:SF1">
    <property type="entry name" value="RIBONUCLEASE J"/>
    <property type="match status" value="1"/>
</dbReference>
<evidence type="ECO:0000256" key="1">
    <source>
        <dbReference type="ARBA" id="ARBA00004496"/>
    </source>
</evidence>
<feature type="binding site" evidence="13">
    <location>
        <position position="442"/>
    </location>
    <ligand>
        <name>Ca(2+)</name>
        <dbReference type="ChEBI" id="CHEBI:29108"/>
    </ligand>
</feature>
<comment type="function">
    <text evidence="10">An RNase that has 5'-3' exonuclease and possibly endonuclease activity. Involved in maturation of rRNA and in some organisms also mRNA maturation and/or decay.</text>
</comment>
<protein>
    <recommendedName>
        <fullName evidence="10">Ribonuclease J</fullName>
        <shortName evidence="10">RNase J</shortName>
        <ecNumber evidence="10">3.1.-.-</ecNumber>
    </recommendedName>
</protein>
<feature type="binding site" evidence="13">
    <location>
        <position position="389"/>
    </location>
    <ligand>
        <name>Zn(2+)</name>
        <dbReference type="ChEBI" id="CHEBI:29105"/>
        <label>1</label>
        <note>catalytic</note>
    </ligand>
</feature>
<dbReference type="SUPFAM" id="SSF56281">
    <property type="entry name" value="Metallo-hydrolase/oxidoreductase"/>
    <property type="match status" value="1"/>
</dbReference>
<dbReference type="InterPro" id="IPR042173">
    <property type="entry name" value="RNase_J_2"/>
</dbReference>
<keyword evidence="8 10" id="KW-0269">Exonuclease</keyword>
<evidence type="ECO:0000256" key="4">
    <source>
        <dbReference type="ARBA" id="ARBA00022723"/>
    </source>
</evidence>
<keyword evidence="6 10" id="KW-0378">Hydrolase</keyword>
<keyword evidence="3 10" id="KW-0540">Nuclease</keyword>
<dbReference type="EMBL" id="AP014924">
    <property type="protein sequence ID" value="BAS28393.1"/>
    <property type="molecule type" value="Genomic_DNA"/>
</dbReference>
<sequence>MAQAPKVSVIPLGGLGEIGKNMTVIENQGEILVIDAGVMFPEDEMPGVDLVIPDISYLVERKDRVRAIVLTHGHEDHIGALPYVLRQLPVPVYGTRLTLGLVESKLEEHHLLGETRLREVQAGESRTIGRFEVEFIHVNHSIADDVALAIHTGAGTILYVTDFKFDQTPIDGRVTDLQKLAELGRKGVLLLMADSTNAERPGYTLSERVVGQTLMEVFAGAPGRILVATFASNIHRIQQVVDAADRYGRRLAVVGRSMVNVVGIASRLGYLSVPDGMQVPVEEIGRYKPQELVILSTGSQGEPMSALSRMAAQEHRNVAILPGDTVIISANPIPGNERVVGKVINRLLHLGAEVIHSPFSGIHASGHASQEELKLLLNLVRPRFFVPIHGEYRMLVAHKRLALAVGIPEGHVELAEIGDRLELTPDSLRKTERVPSGQVLVDGLGVGDVGHVVLRDRRLLSQDGILVVVVTVDKRTGQLVAGPEVVSRGFVYMRESEALMEDARLQVRRALERRVPDGLSDWQSIKSEVKEILSRYLFERTRRRPMVLPIVVEV</sequence>
<feature type="domain" description="Metallo-beta-lactamase" evidence="14">
    <location>
        <begin position="19"/>
        <end position="214"/>
    </location>
</feature>